<dbReference type="eggNOG" id="COG1574">
    <property type="taxonomic scope" value="Bacteria"/>
</dbReference>
<dbReference type="GO" id="GO:0016810">
    <property type="term" value="F:hydrolase activity, acting on carbon-nitrogen (but not peptide) bonds"/>
    <property type="evidence" value="ECO:0007669"/>
    <property type="project" value="InterPro"/>
</dbReference>
<feature type="domain" description="Amidohydrolase 3" evidence="1">
    <location>
        <begin position="60"/>
        <end position="549"/>
    </location>
</feature>
<dbReference type="EMBL" id="ANAH02000065">
    <property type="protein sequence ID" value="EPX56887.1"/>
    <property type="molecule type" value="Genomic_DNA"/>
</dbReference>
<evidence type="ECO:0000313" key="2">
    <source>
        <dbReference type="EMBL" id="EPX56887.1"/>
    </source>
</evidence>
<dbReference type="Proteomes" id="UP000011682">
    <property type="component" value="Unassembled WGS sequence"/>
</dbReference>
<reference evidence="2" key="1">
    <citation type="submission" date="2013-05" db="EMBL/GenBank/DDBJ databases">
        <title>Genome assembly of Cystobacter fuscus DSM 2262.</title>
        <authorList>
            <person name="Sharma G."/>
            <person name="Khatri I."/>
            <person name="Kaur C."/>
            <person name="Mayilraj S."/>
            <person name="Subramanian S."/>
        </authorList>
    </citation>
    <scope>NUCLEOTIDE SEQUENCE [LARGE SCALE GENOMIC DNA]</scope>
    <source>
        <strain evidence="2">DSM 2262</strain>
    </source>
</reference>
<dbReference type="Gene3D" id="2.30.40.10">
    <property type="entry name" value="Urease, subunit C, domain 1"/>
    <property type="match status" value="1"/>
</dbReference>
<dbReference type="Pfam" id="PF07969">
    <property type="entry name" value="Amidohydro_3"/>
    <property type="match status" value="1"/>
</dbReference>
<dbReference type="SUPFAM" id="SSF51338">
    <property type="entry name" value="Composite domain of metallo-dependent hydrolases"/>
    <property type="match status" value="1"/>
</dbReference>
<comment type="caution">
    <text evidence="2">The sequence shown here is derived from an EMBL/GenBank/DDBJ whole genome shotgun (WGS) entry which is preliminary data.</text>
</comment>
<dbReference type="Gene3D" id="3.20.20.140">
    <property type="entry name" value="Metal-dependent hydrolases"/>
    <property type="match status" value="1"/>
</dbReference>
<keyword evidence="2" id="KW-0378">Hydrolase</keyword>
<evidence type="ECO:0000259" key="1">
    <source>
        <dbReference type="Pfam" id="PF07969"/>
    </source>
</evidence>
<sequence>MTLPSDKQSKIQADRIYRGGPILTMNDAWPQVEALAISGKRILAVGTWEELQTLVGEDTDVVDLQGHTLLPGFIDAHGHLMGWLLYWGTPNLAPPPAGPITCIGDILRDLRAYIQEKAIPEGTLVLASGYDDSLLAEQRHPTREELDSVSTRHPICIVHTSAHLAVFNSHLLDAVGYHQASDAPKGGVIRVDGNGRPTGVVEEEAVNAYNQLMPEPNVPGLLETLGELQAYYASLGITTVEDGLATAPGFQLLRAAADLRLLYLDVVVFPKYTETEVVDQIPPLPGSQYLNHLRVGGVKITQDGSPQGKTAFLSEPYFKPPENESADYRGQPILTQAELDAEVEKAFEMGRQLHVHCNGDAAADMFLDAVERATTKFGPGDRRPVMVHAQTVREDQLERMKALGILPTFFVSHTFFWGEWHRSETLGEERARRISPLKSASDLDMRYTIHNDSPVVPPDILPLLWSAVTRTTRDGVPLGAEQCIDPPRALKAVTAWAAYQNFEESQKGTLEPGKLADLVVLSDNPLTVDPKTLKDLKVMETIKDGRTVYLRPPDAARLGRSPRTTAPIKLSLSRHTCC</sequence>
<dbReference type="PANTHER" id="PTHR22642">
    <property type="entry name" value="IMIDAZOLONEPROPIONASE"/>
    <property type="match status" value="1"/>
</dbReference>
<dbReference type="InterPro" id="IPR011059">
    <property type="entry name" value="Metal-dep_hydrolase_composite"/>
</dbReference>
<accession>S9P3Q6</accession>
<dbReference type="OrthoDB" id="5485695at2"/>
<dbReference type="InterPro" id="IPR033932">
    <property type="entry name" value="YtcJ-like"/>
</dbReference>
<dbReference type="RefSeq" id="WP_002626127.1">
    <property type="nucleotide sequence ID" value="NZ_ANAH02000065.1"/>
</dbReference>
<evidence type="ECO:0000313" key="3">
    <source>
        <dbReference type="Proteomes" id="UP000011682"/>
    </source>
</evidence>
<dbReference type="InterPro" id="IPR032466">
    <property type="entry name" value="Metal_Hydrolase"/>
</dbReference>
<dbReference type="Gene3D" id="3.10.310.70">
    <property type="match status" value="1"/>
</dbReference>
<gene>
    <name evidence="2" type="ORF">D187_007323</name>
</gene>
<dbReference type="SUPFAM" id="SSF51556">
    <property type="entry name" value="Metallo-dependent hydrolases"/>
    <property type="match status" value="1"/>
</dbReference>
<dbReference type="AlphaFoldDB" id="S9P3Q6"/>
<dbReference type="CDD" id="cd01300">
    <property type="entry name" value="YtcJ_like"/>
    <property type="match status" value="1"/>
</dbReference>
<proteinExistence type="predicted"/>
<dbReference type="PANTHER" id="PTHR22642:SF2">
    <property type="entry name" value="PROTEIN LONG AFTER FAR-RED 3"/>
    <property type="match status" value="1"/>
</dbReference>
<keyword evidence="3" id="KW-1185">Reference proteome</keyword>
<organism evidence="2 3">
    <name type="scientific">Cystobacter fuscus (strain ATCC 25194 / DSM 2262 / NBRC 100088 / M29)</name>
    <dbReference type="NCBI Taxonomy" id="1242864"/>
    <lineage>
        <taxon>Bacteria</taxon>
        <taxon>Pseudomonadati</taxon>
        <taxon>Myxococcota</taxon>
        <taxon>Myxococcia</taxon>
        <taxon>Myxococcales</taxon>
        <taxon>Cystobacterineae</taxon>
        <taxon>Archangiaceae</taxon>
        <taxon>Cystobacter</taxon>
    </lineage>
</organism>
<dbReference type="InterPro" id="IPR013108">
    <property type="entry name" value="Amidohydro_3"/>
</dbReference>
<name>S9P3Q6_CYSF2</name>
<protein>
    <submittedName>
        <fullName evidence="2">Metal-dependent hydrolase with the TIM-barrel fold having protein</fullName>
    </submittedName>
</protein>